<feature type="region of interest" description="Disordered" evidence="1">
    <location>
        <begin position="165"/>
        <end position="189"/>
    </location>
</feature>
<accession>A0ABV5V6M9</accession>
<evidence type="ECO:0000313" key="2">
    <source>
        <dbReference type="EMBL" id="MFB9733466.1"/>
    </source>
</evidence>
<dbReference type="Proteomes" id="UP001589613">
    <property type="component" value="Unassembled WGS sequence"/>
</dbReference>
<evidence type="ECO:0008006" key="4">
    <source>
        <dbReference type="Google" id="ProtNLM"/>
    </source>
</evidence>
<evidence type="ECO:0000256" key="1">
    <source>
        <dbReference type="SAM" id="MobiDB-lite"/>
    </source>
</evidence>
<organism evidence="2 3">
    <name type="scientific">Ornithinimicrobium kibberense</name>
    <dbReference type="NCBI Taxonomy" id="282060"/>
    <lineage>
        <taxon>Bacteria</taxon>
        <taxon>Bacillati</taxon>
        <taxon>Actinomycetota</taxon>
        <taxon>Actinomycetes</taxon>
        <taxon>Micrococcales</taxon>
        <taxon>Ornithinimicrobiaceae</taxon>
        <taxon>Ornithinimicrobium</taxon>
    </lineage>
</organism>
<dbReference type="EMBL" id="JBHMAX010000036">
    <property type="protein sequence ID" value="MFB9733466.1"/>
    <property type="molecule type" value="Genomic_DNA"/>
</dbReference>
<feature type="region of interest" description="Disordered" evidence="1">
    <location>
        <begin position="1"/>
        <end position="25"/>
    </location>
</feature>
<dbReference type="RefSeq" id="WP_141339277.1">
    <property type="nucleotide sequence ID" value="NZ_JBHMAX010000036.1"/>
</dbReference>
<proteinExistence type="predicted"/>
<protein>
    <recommendedName>
        <fullName evidence="4">DUF222 domain-containing protein</fullName>
    </recommendedName>
</protein>
<gene>
    <name evidence="2" type="ORF">ACFFN0_15565</name>
</gene>
<sequence>MSTGHGFVLPATRPERSTGPGPGDLRGDLVALSTALDRLARDLRAWILLVGTSTDARVLIDQAEDLRRRLRETGADARQLGDAARPPGPGGPDHGVVPLSPCVGALVSAATSLHAASHAMGPAASALCRQDQLTPTLRTSGMVARRFLATAADAIGDAARMISDQPAHDIGQEDGTPRLRLVPTADEEP</sequence>
<feature type="region of interest" description="Disordered" evidence="1">
    <location>
        <begin position="77"/>
        <end position="96"/>
    </location>
</feature>
<evidence type="ECO:0000313" key="3">
    <source>
        <dbReference type="Proteomes" id="UP001589613"/>
    </source>
</evidence>
<feature type="compositionally biased region" description="Basic and acidic residues" evidence="1">
    <location>
        <begin position="166"/>
        <end position="177"/>
    </location>
</feature>
<comment type="caution">
    <text evidence="2">The sequence shown here is derived from an EMBL/GenBank/DDBJ whole genome shotgun (WGS) entry which is preliminary data.</text>
</comment>
<name>A0ABV5V6M9_9MICO</name>
<keyword evidence="3" id="KW-1185">Reference proteome</keyword>
<reference evidence="2 3" key="1">
    <citation type="submission" date="2024-09" db="EMBL/GenBank/DDBJ databases">
        <authorList>
            <person name="Sun Q."/>
            <person name="Mori K."/>
        </authorList>
    </citation>
    <scope>NUCLEOTIDE SEQUENCE [LARGE SCALE GENOMIC DNA]</scope>
    <source>
        <strain evidence="2 3">JCM 12763</strain>
    </source>
</reference>